<dbReference type="RefSeq" id="WP_119012550.1">
    <property type="nucleotide sequence ID" value="NZ_QXNC01000007.1"/>
</dbReference>
<dbReference type="PROSITE" id="PS00550">
    <property type="entry name" value="HEMERYTHRINS"/>
    <property type="match status" value="1"/>
</dbReference>
<feature type="domain" description="Hemerythrin-like" evidence="5">
    <location>
        <begin position="23"/>
        <end position="128"/>
    </location>
</feature>
<organism evidence="6 7">
    <name type="scientific">Simplicispira metamorpha</name>
    <dbReference type="NCBI Taxonomy" id="80881"/>
    <lineage>
        <taxon>Bacteria</taxon>
        <taxon>Pseudomonadati</taxon>
        <taxon>Pseudomonadota</taxon>
        <taxon>Betaproteobacteria</taxon>
        <taxon>Burkholderiales</taxon>
        <taxon>Comamonadaceae</taxon>
        <taxon>Simplicispira</taxon>
    </lineage>
</organism>
<sequence length="152" mass="17150">MTPNDTTAPQQPMQWSDEYLLGYNPIDTVHEEFVGLLGQLQNADDAALPALLEQFAAHCVSHFETENTWMRETEFPPRDCHIDEHAAVLHSVREVQGLLAEGEVAICRDLVAQLADWFPKHADQLDSALAHWMTKRTLGGKPVVLRRGLKLR</sequence>
<keyword evidence="3" id="KW-0479">Metal-binding</keyword>
<dbReference type="PANTHER" id="PTHR37164:SF1">
    <property type="entry name" value="BACTERIOHEMERYTHRIN"/>
    <property type="match status" value="1"/>
</dbReference>
<comment type="caution">
    <text evidence="6">The sequence shown here is derived from an EMBL/GenBank/DDBJ whole genome shotgun (WGS) entry which is preliminary data.</text>
</comment>
<keyword evidence="2" id="KW-0813">Transport</keyword>
<dbReference type="Proteomes" id="UP000295182">
    <property type="component" value="Unassembled WGS sequence"/>
</dbReference>
<comment type="similarity">
    <text evidence="1">Belongs to the hemerythrin family.</text>
</comment>
<proteinExistence type="inferred from homology"/>
<dbReference type="SUPFAM" id="SSF47188">
    <property type="entry name" value="Hemerythrin-like"/>
    <property type="match status" value="1"/>
</dbReference>
<dbReference type="CDD" id="cd12107">
    <property type="entry name" value="Hemerythrin"/>
    <property type="match status" value="1"/>
</dbReference>
<evidence type="ECO:0000256" key="1">
    <source>
        <dbReference type="ARBA" id="ARBA00010587"/>
    </source>
</evidence>
<dbReference type="InterPro" id="IPR050669">
    <property type="entry name" value="Hemerythrin"/>
</dbReference>
<dbReference type="OrthoDB" id="5296936at2"/>
<dbReference type="PANTHER" id="PTHR37164">
    <property type="entry name" value="BACTERIOHEMERYTHRIN"/>
    <property type="match status" value="1"/>
</dbReference>
<dbReference type="GO" id="GO:0046872">
    <property type="term" value="F:metal ion binding"/>
    <property type="evidence" value="ECO:0007669"/>
    <property type="project" value="UniProtKB-KW"/>
</dbReference>
<accession>A0A4R2N9I0</accession>
<protein>
    <submittedName>
        <fullName evidence="6">Hemerythrin-like metal-binding protein</fullName>
    </submittedName>
</protein>
<evidence type="ECO:0000313" key="7">
    <source>
        <dbReference type="Proteomes" id="UP000295182"/>
    </source>
</evidence>
<name>A0A4R2N9I0_9BURK</name>
<reference evidence="6 7" key="1">
    <citation type="submission" date="2019-03" db="EMBL/GenBank/DDBJ databases">
        <title>Genomic Encyclopedia of Type Strains, Phase IV (KMG-IV): sequencing the most valuable type-strain genomes for metagenomic binning, comparative biology and taxonomic classification.</title>
        <authorList>
            <person name="Goeker M."/>
        </authorList>
    </citation>
    <scope>NUCLEOTIDE SEQUENCE [LARGE SCALE GENOMIC DNA]</scope>
    <source>
        <strain evidence="6 7">DSM 1837</strain>
    </source>
</reference>
<keyword evidence="2" id="KW-0561">Oxygen transport</keyword>
<evidence type="ECO:0000259" key="5">
    <source>
        <dbReference type="Pfam" id="PF01814"/>
    </source>
</evidence>
<evidence type="ECO:0000256" key="4">
    <source>
        <dbReference type="ARBA" id="ARBA00023004"/>
    </source>
</evidence>
<dbReference type="InterPro" id="IPR016131">
    <property type="entry name" value="Haemerythrin_Fe_BS"/>
</dbReference>
<dbReference type="Gene3D" id="1.20.120.50">
    <property type="entry name" value="Hemerythrin-like"/>
    <property type="match status" value="1"/>
</dbReference>
<dbReference type="InterPro" id="IPR012827">
    <property type="entry name" value="Hemerythrin_metal-bd"/>
</dbReference>
<dbReference type="AlphaFoldDB" id="A0A4R2N9I0"/>
<gene>
    <name evidence="6" type="ORF">EV674_11110</name>
</gene>
<dbReference type="InterPro" id="IPR035938">
    <property type="entry name" value="Hemerythrin-like_sf"/>
</dbReference>
<dbReference type="Pfam" id="PF01814">
    <property type="entry name" value="Hemerythrin"/>
    <property type="match status" value="1"/>
</dbReference>
<dbReference type="EMBL" id="SLXH01000011">
    <property type="protein sequence ID" value="TCP17669.1"/>
    <property type="molecule type" value="Genomic_DNA"/>
</dbReference>
<dbReference type="InterPro" id="IPR012312">
    <property type="entry name" value="Hemerythrin-like"/>
</dbReference>
<dbReference type="GO" id="GO:0005344">
    <property type="term" value="F:oxygen carrier activity"/>
    <property type="evidence" value="ECO:0007669"/>
    <property type="project" value="UniProtKB-KW"/>
</dbReference>
<keyword evidence="7" id="KW-1185">Reference proteome</keyword>
<dbReference type="NCBIfam" id="TIGR02481">
    <property type="entry name" value="hemeryth_dom"/>
    <property type="match status" value="1"/>
</dbReference>
<keyword evidence="4" id="KW-0408">Iron</keyword>
<evidence type="ECO:0000313" key="6">
    <source>
        <dbReference type="EMBL" id="TCP17669.1"/>
    </source>
</evidence>
<evidence type="ECO:0000256" key="2">
    <source>
        <dbReference type="ARBA" id="ARBA00022621"/>
    </source>
</evidence>
<evidence type="ECO:0000256" key="3">
    <source>
        <dbReference type="ARBA" id="ARBA00022723"/>
    </source>
</evidence>